<organism evidence="3 4">
    <name type="scientific">Campylobacter lari</name>
    <dbReference type="NCBI Taxonomy" id="201"/>
    <lineage>
        <taxon>Bacteria</taxon>
        <taxon>Pseudomonadati</taxon>
        <taxon>Campylobacterota</taxon>
        <taxon>Epsilonproteobacteria</taxon>
        <taxon>Campylobacterales</taxon>
        <taxon>Campylobacteraceae</taxon>
        <taxon>Campylobacter</taxon>
    </lineage>
</organism>
<proteinExistence type="predicted"/>
<keyword evidence="1" id="KW-0175">Coiled coil</keyword>
<feature type="coiled-coil region" evidence="1">
    <location>
        <begin position="262"/>
        <end position="289"/>
    </location>
</feature>
<evidence type="ECO:0000313" key="3">
    <source>
        <dbReference type="EMBL" id="QOQ98961.1"/>
    </source>
</evidence>
<keyword evidence="2" id="KW-0472">Membrane</keyword>
<evidence type="ECO:0000313" key="4">
    <source>
        <dbReference type="Proteomes" id="UP000594890"/>
    </source>
</evidence>
<reference evidence="3 4" key="1">
    <citation type="submission" date="2020-10" db="EMBL/GenBank/DDBJ databases">
        <title>Campylobacter and Helicobacter PacBio genomes.</title>
        <authorList>
            <person name="Lane C."/>
        </authorList>
    </citation>
    <scope>NUCLEOTIDE SEQUENCE [LARGE SCALE GENOMIC DNA]</scope>
    <source>
        <strain evidence="3 4">2014D-0218</strain>
    </source>
</reference>
<dbReference type="EMBL" id="CP063088">
    <property type="protein sequence ID" value="QOQ98961.1"/>
    <property type="molecule type" value="Genomic_DNA"/>
</dbReference>
<evidence type="ECO:0000256" key="2">
    <source>
        <dbReference type="SAM" id="Phobius"/>
    </source>
</evidence>
<evidence type="ECO:0008006" key="5">
    <source>
        <dbReference type="Google" id="ProtNLM"/>
    </source>
</evidence>
<keyword evidence="2" id="KW-0812">Transmembrane</keyword>
<dbReference type="Proteomes" id="UP000594890">
    <property type="component" value="Chromosome"/>
</dbReference>
<protein>
    <recommendedName>
        <fullName evidence="5">Sugar transferase</fullName>
    </recommendedName>
</protein>
<sequence>MDINKILVIGYTSDNLLSFLSFFRELKVEKTKNEDKIVQMLDMISSFKKNTHQINSCKIQKMYYLLLQDFDKESKEKKCYIANPDLLYVAEDWAQLDQNILFILVYENPIEILKQKIYSNDRLSMEDTLNYWFEYNIFLLDFYKRNKERCILVNYQEMDILSSYLIDKYNFDNVKICKKEKADTNLDERITSFLLEILLRDKYKKINSFYIKLEDYSLNYKSFEIIPCIQNSLEEKDIAELIYIIKTNINLKNKNQNLLDFIFLMQEDIEKLYEKNNNLKNTIKDKEKLAYFYMNYGTARQRIQKQLSYRLGQTLILNSKSILGVILMPIFLISTIFSYRQERKNYNNMVKIDPTKKLPLLEEYPDYKDAVKLRNHLSYKLGVVLLESSKKPLSMFLLPYRIIQIIYGFKK</sequence>
<feature type="transmembrane region" description="Helical" evidence="2">
    <location>
        <begin position="321"/>
        <end position="339"/>
    </location>
</feature>
<evidence type="ECO:0000256" key="1">
    <source>
        <dbReference type="SAM" id="Coils"/>
    </source>
</evidence>
<gene>
    <name evidence="3" type="ORF">HW242_04350</name>
</gene>
<keyword evidence="2" id="KW-1133">Transmembrane helix</keyword>
<dbReference type="AlphaFoldDB" id="A0A7M1MDX0"/>
<accession>A0A7M1MDX0</accession>
<name>A0A7M1MDX0_CAMLA</name>